<protein>
    <submittedName>
        <fullName evidence="1">Transposable element tcb1 transposase</fullName>
    </submittedName>
</protein>
<dbReference type="PANTHER" id="PTHR47326">
    <property type="entry name" value="TRANSPOSABLE ELEMENT TC3 TRANSPOSASE-LIKE PROTEIN"/>
    <property type="match status" value="1"/>
</dbReference>
<organism evidence="1 2">
    <name type="scientific">Caligus rogercresseyi</name>
    <name type="common">Sea louse</name>
    <dbReference type="NCBI Taxonomy" id="217165"/>
    <lineage>
        <taxon>Eukaryota</taxon>
        <taxon>Metazoa</taxon>
        <taxon>Ecdysozoa</taxon>
        <taxon>Arthropoda</taxon>
        <taxon>Crustacea</taxon>
        <taxon>Multicrustacea</taxon>
        <taxon>Hexanauplia</taxon>
        <taxon>Copepoda</taxon>
        <taxon>Siphonostomatoida</taxon>
        <taxon>Caligidae</taxon>
        <taxon>Caligus</taxon>
    </lineage>
</organism>
<name>A0A7T8QWE5_CALRO</name>
<dbReference type="InterPro" id="IPR036397">
    <property type="entry name" value="RNaseH_sf"/>
</dbReference>
<gene>
    <name evidence="1" type="ORF">FKW44_002588</name>
</gene>
<sequence length="168" mass="19254">MVYDTKKKLEAGDSFERKFGSGGHNKTLTDEFLGLRVGAKEHLEVMRDIVKPWMDGTYLECNYYWQQDGAPGHKAKTVQQWCQENFEFFWSANFWPSSSPNAAPLDYGIWCIVESKACANHHPSVNALKASVEKEWAAMSKEHIRKVCRAFRPRLEAMVAANGHHFEN</sequence>
<dbReference type="GO" id="GO:0003676">
    <property type="term" value="F:nucleic acid binding"/>
    <property type="evidence" value="ECO:0007669"/>
    <property type="project" value="InterPro"/>
</dbReference>
<dbReference type="OrthoDB" id="10006939at2759"/>
<proteinExistence type="predicted"/>
<dbReference type="Proteomes" id="UP000595437">
    <property type="component" value="Chromosome 2"/>
</dbReference>
<dbReference type="AlphaFoldDB" id="A0A7T8QWE5"/>
<dbReference type="EMBL" id="CP045891">
    <property type="protein sequence ID" value="QQP57559.1"/>
    <property type="molecule type" value="Genomic_DNA"/>
</dbReference>
<keyword evidence="2" id="KW-1185">Reference proteome</keyword>
<evidence type="ECO:0000313" key="2">
    <source>
        <dbReference type="Proteomes" id="UP000595437"/>
    </source>
</evidence>
<dbReference type="Gene3D" id="3.30.420.10">
    <property type="entry name" value="Ribonuclease H-like superfamily/Ribonuclease H"/>
    <property type="match status" value="1"/>
</dbReference>
<dbReference type="PANTHER" id="PTHR47326:SF1">
    <property type="entry name" value="HTH PSQ-TYPE DOMAIN-CONTAINING PROTEIN"/>
    <property type="match status" value="1"/>
</dbReference>
<evidence type="ECO:0000313" key="1">
    <source>
        <dbReference type="EMBL" id="QQP57559.1"/>
    </source>
</evidence>
<accession>A0A7T8QWE5</accession>
<reference evidence="2" key="1">
    <citation type="submission" date="2021-01" db="EMBL/GenBank/DDBJ databases">
        <title>Caligus Genome Assembly.</title>
        <authorList>
            <person name="Gallardo-Escarate C."/>
        </authorList>
    </citation>
    <scope>NUCLEOTIDE SEQUENCE [LARGE SCALE GENOMIC DNA]</scope>
</reference>